<proteinExistence type="predicted"/>
<evidence type="ECO:0000256" key="1">
    <source>
        <dbReference type="SAM" id="Phobius"/>
    </source>
</evidence>
<gene>
    <name evidence="2" type="ORF">METZ01_LOCUS23857</name>
</gene>
<dbReference type="EMBL" id="UINC01001107">
    <property type="protein sequence ID" value="SUZ71003.1"/>
    <property type="molecule type" value="Genomic_DNA"/>
</dbReference>
<evidence type="ECO:0000313" key="2">
    <source>
        <dbReference type="EMBL" id="SUZ71003.1"/>
    </source>
</evidence>
<feature type="transmembrane region" description="Helical" evidence="1">
    <location>
        <begin position="83"/>
        <end position="99"/>
    </location>
</feature>
<keyword evidence="1" id="KW-0812">Transmembrane</keyword>
<accession>A0A381Q033</accession>
<keyword evidence="1" id="KW-1133">Transmembrane helix</keyword>
<feature type="transmembrane region" description="Helical" evidence="1">
    <location>
        <begin position="58"/>
        <end position="77"/>
    </location>
</feature>
<feature type="non-terminal residue" evidence="2">
    <location>
        <position position="1"/>
    </location>
</feature>
<dbReference type="Pfam" id="PF12650">
    <property type="entry name" value="DUF3784"/>
    <property type="match status" value="1"/>
</dbReference>
<sequence length="108" mass="12596">VEIGIVISLIITNVCFIFVAFGINENNAKYLLAGYNTMSKEEKESFDLKNYLKFFKNFFINLAIYSTLFFAIFYIAFDQITALIAYCVPIVFSMPYMIYKSNKFKIKK</sequence>
<evidence type="ECO:0008006" key="3">
    <source>
        <dbReference type="Google" id="ProtNLM"/>
    </source>
</evidence>
<keyword evidence="1" id="KW-0472">Membrane</keyword>
<feature type="transmembrane region" description="Helical" evidence="1">
    <location>
        <begin position="6"/>
        <end position="23"/>
    </location>
</feature>
<reference evidence="2" key="1">
    <citation type="submission" date="2018-05" db="EMBL/GenBank/DDBJ databases">
        <authorList>
            <person name="Lanie J.A."/>
            <person name="Ng W.-L."/>
            <person name="Kazmierczak K.M."/>
            <person name="Andrzejewski T.M."/>
            <person name="Davidsen T.M."/>
            <person name="Wayne K.J."/>
            <person name="Tettelin H."/>
            <person name="Glass J.I."/>
            <person name="Rusch D."/>
            <person name="Podicherti R."/>
            <person name="Tsui H.-C.T."/>
            <person name="Winkler M.E."/>
        </authorList>
    </citation>
    <scope>NUCLEOTIDE SEQUENCE</scope>
</reference>
<organism evidence="2">
    <name type="scientific">marine metagenome</name>
    <dbReference type="NCBI Taxonomy" id="408172"/>
    <lineage>
        <taxon>unclassified sequences</taxon>
        <taxon>metagenomes</taxon>
        <taxon>ecological metagenomes</taxon>
    </lineage>
</organism>
<dbReference type="AlphaFoldDB" id="A0A381Q033"/>
<dbReference type="InterPro" id="IPR017259">
    <property type="entry name" value="UCP037672"/>
</dbReference>
<name>A0A381Q033_9ZZZZ</name>
<protein>
    <recommendedName>
        <fullName evidence="3">DUF3784 domain-containing protein</fullName>
    </recommendedName>
</protein>